<dbReference type="InterPro" id="IPR006652">
    <property type="entry name" value="Kelch_1"/>
</dbReference>
<dbReference type="GO" id="GO:0005794">
    <property type="term" value="C:Golgi apparatus"/>
    <property type="evidence" value="ECO:0007669"/>
    <property type="project" value="TreeGrafter"/>
</dbReference>
<dbReference type="FunFam" id="2.60.120.290:FF:000046">
    <property type="entry name" value="Attractin-like protein 1"/>
    <property type="match status" value="1"/>
</dbReference>
<keyword evidence="2" id="KW-0880">Kelch repeat</keyword>
<dbReference type="InterPro" id="IPR056863">
    <property type="entry name" value="LMN_ATRN_NET-like_EGF"/>
</dbReference>
<dbReference type="Gene3D" id="2.10.25.10">
    <property type="entry name" value="Laminin"/>
    <property type="match status" value="2"/>
</dbReference>
<dbReference type="SUPFAM" id="SSF49854">
    <property type="entry name" value="Spermadhesin, CUB domain"/>
    <property type="match status" value="1"/>
</dbReference>
<dbReference type="InterPro" id="IPR000859">
    <property type="entry name" value="CUB_dom"/>
</dbReference>
<feature type="transmembrane region" description="Helical" evidence="14">
    <location>
        <begin position="1064"/>
        <end position="1085"/>
    </location>
</feature>
<sequence length="1220" mass="135120">MNGGVCGNGTCVCADGWQGNECQFCGGKVRLTDLAGSIHDGVGNYSVGVKCSWLIDARDHKSNGVSSREQKNPSIRLHLEEFATECGWDHLYVFDGDSVESPILAVFSGLMYHQNFSVRRVPEVVAHSGSVLLHFFSDDAYNMSGFNISYKVNGCPTVDSSVNCSGHGVCLDGTCTCDGGYMGSACHVPKCLNNCSYSLNQGICDPQAHRCSCYPGFAGSDCTQIASMGYWTTISPEFSSPVRGSASHGSAVWQDTLYIISGESYGQGELLYTYDFNGNVWETVHTSGSITPEPRYGASTVMYGDKIFMYGGVVGTKGVCDELWAFDVSAKVWENIVVKAEACNTTWTMCGPLKTAGHTATLVPGYDTTTKANYQYMVVIFGHSPQFGYLNTVQEYTFGTREWKIAETFGYPVKGGYGHSASYDHLTEKIYVYGGIASENESNQEITRNMYSYDPKTKTWIYLTAAESGRFLHTANFISHGLMMVFGGNTHNDTSHSFGAKCYSKELLLYDVICDSWHMQHIPNDLRTDLARFGHSAEMFNRSLYIYGGFDGQMVSDMLKYTPGGCVTLHKSEQCLSTRPGLKCVWDIQKSKCVAVGDIDKSILRVRDQDIYQVCPKESRLVMTQQLLHDASRCGDLLDCQSCISTSFGCTFCGAGICSKDKCRDVHLDGVSIPAYPITTLDKCQEDSGPICEKLHACQACIANSQCHWDYETSKCRLAGNRTVEEPLPCPPSCSSLTSCSNCTTEECIWCQNEQRCVDKNAYTVSFPYGQCREWTTLPSKCRVATPGKSQCGFYKSCAQCRDDPACGWCDDGSRTGLGKCFPGGDSGPQEEMECSPHRWHFTHCPSCQCNGHSTCDDDRTCRQPCGNLTTGQNCDRCRTGYWGSAVNGGICQKCECNGQATHCHHETAKCFCTTKGLAGDHCEKCDATNHYHGDPSKGSCYYDLTIDYQFTFNLSKKEDRHFTQINFRNSPIKSDIDADFSIVCSVASKMNITMKMAGGPEKPLFSSVNCSTFRYRFSKTEHHFGIEDNVTLTTFYVYVYDFQPPLWIQIAFSQYPKLNLQQFFITFSTCFLLLLLMAAVLWKIKQKYDMFRRRQRLFVEMEQMASRPFSQVLVDIESREMVEINSAVENISNVQKKRKKDSPSPIALEPCNGNRAAVLSLLVRLPTGGLQHSPPGQAAGLAVASSLVTLGNPRRPSIELPKEPKAKRKQSQHPADSCI</sequence>
<evidence type="ECO:0000313" key="18">
    <source>
        <dbReference type="Proteomes" id="UP001151699"/>
    </source>
</evidence>
<evidence type="ECO:0000256" key="7">
    <source>
        <dbReference type="ARBA" id="ARBA00022989"/>
    </source>
</evidence>
<feature type="region of interest" description="Disordered" evidence="13">
    <location>
        <begin position="1193"/>
        <end position="1220"/>
    </location>
</feature>
<evidence type="ECO:0000256" key="8">
    <source>
        <dbReference type="ARBA" id="ARBA00023136"/>
    </source>
</evidence>
<protein>
    <recommendedName>
        <fullName evidence="19">Attractin</fullName>
    </recommendedName>
</protein>
<name>A0A9Q0S086_9DIPT</name>
<dbReference type="Gene3D" id="2.120.10.80">
    <property type="entry name" value="Kelch-type beta propeller"/>
    <property type="match status" value="2"/>
</dbReference>
<evidence type="ECO:0000256" key="1">
    <source>
        <dbReference type="ARBA" id="ARBA00004167"/>
    </source>
</evidence>
<evidence type="ECO:0000256" key="11">
    <source>
        <dbReference type="ARBA" id="ARBA00023292"/>
    </source>
</evidence>
<keyword evidence="3 12" id="KW-0245">EGF-like domain</keyword>
<keyword evidence="18" id="KW-1185">Reference proteome</keyword>
<dbReference type="SMART" id="SM00612">
    <property type="entry name" value="Kelch"/>
    <property type="match status" value="1"/>
</dbReference>
<dbReference type="Pfam" id="PF24972">
    <property type="entry name" value="GBD_ATRN"/>
    <property type="match status" value="1"/>
</dbReference>
<dbReference type="GO" id="GO:0048513">
    <property type="term" value="P:animal organ development"/>
    <property type="evidence" value="ECO:0007669"/>
    <property type="project" value="UniProtKB-ARBA"/>
</dbReference>
<dbReference type="Pfam" id="PF00431">
    <property type="entry name" value="CUB"/>
    <property type="match status" value="1"/>
</dbReference>
<dbReference type="EMBL" id="WJQU01000003">
    <property type="protein sequence ID" value="KAJ6638713.1"/>
    <property type="molecule type" value="Genomic_DNA"/>
</dbReference>
<dbReference type="SUPFAM" id="SSF57196">
    <property type="entry name" value="EGF/Laminin"/>
    <property type="match status" value="1"/>
</dbReference>
<evidence type="ECO:0000313" key="17">
    <source>
        <dbReference type="EMBL" id="KAJ6638713.1"/>
    </source>
</evidence>
<keyword evidence="8 14" id="KW-0472">Membrane</keyword>
<evidence type="ECO:0000256" key="6">
    <source>
        <dbReference type="ARBA" id="ARBA00022737"/>
    </source>
</evidence>
<evidence type="ECO:0000256" key="13">
    <source>
        <dbReference type="SAM" id="MobiDB-lite"/>
    </source>
</evidence>
<dbReference type="InterPro" id="IPR015915">
    <property type="entry name" value="Kelch-typ_b-propeller"/>
</dbReference>
<dbReference type="SMART" id="SM00042">
    <property type="entry name" value="CUB"/>
    <property type="match status" value="1"/>
</dbReference>
<dbReference type="Pfam" id="PF24981">
    <property type="entry name" value="Beta-prop_ATRN-LZTR1"/>
    <property type="match status" value="1"/>
</dbReference>
<dbReference type="PROSITE" id="PS50026">
    <property type="entry name" value="EGF_3"/>
    <property type="match status" value="1"/>
</dbReference>
<keyword evidence="6" id="KW-0677">Repeat</keyword>
<dbReference type="Gene3D" id="2.60.120.290">
    <property type="entry name" value="Spermadhesin, CUB domain"/>
    <property type="match status" value="1"/>
</dbReference>
<dbReference type="Pfam" id="PF24973">
    <property type="entry name" value="EGF_LMN_ATRN"/>
    <property type="match status" value="1"/>
</dbReference>
<comment type="caution">
    <text evidence="17">The sequence shown here is derived from an EMBL/GenBank/DDBJ whole genome shotgun (WGS) entry which is preliminary data.</text>
</comment>
<dbReference type="GO" id="GO:0048731">
    <property type="term" value="P:system development"/>
    <property type="evidence" value="ECO:0007669"/>
    <property type="project" value="UniProtKB-ARBA"/>
</dbReference>
<evidence type="ECO:0008006" key="19">
    <source>
        <dbReference type="Google" id="ProtNLM"/>
    </source>
</evidence>
<evidence type="ECO:0000256" key="12">
    <source>
        <dbReference type="PROSITE-ProRule" id="PRU00076"/>
    </source>
</evidence>
<dbReference type="Proteomes" id="UP001151699">
    <property type="component" value="Chromosome X"/>
</dbReference>
<feature type="disulfide bond" evidence="12">
    <location>
        <begin position="213"/>
        <end position="222"/>
    </location>
</feature>
<keyword evidence="11" id="KW-0424">Laminin EGF-like domain</keyword>
<dbReference type="PANTHER" id="PTHR46376">
    <property type="entry name" value="LEUCINE-ZIPPER-LIKE TRANSCRIPTIONAL REGULATOR 1"/>
    <property type="match status" value="1"/>
</dbReference>
<dbReference type="PROSITE" id="PS01180">
    <property type="entry name" value="CUB"/>
    <property type="match status" value="1"/>
</dbReference>
<evidence type="ECO:0000256" key="10">
    <source>
        <dbReference type="ARBA" id="ARBA00023180"/>
    </source>
</evidence>
<dbReference type="InterPro" id="IPR002165">
    <property type="entry name" value="Plexin_repeat"/>
</dbReference>
<dbReference type="SMART" id="SM00423">
    <property type="entry name" value="PSI"/>
    <property type="match status" value="5"/>
</dbReference>
<dbReference type="InterPro" id="IPR000742">
    <property type="entry name" value="EGF"/>
</dbReference>
<evidence type="ECO:0000256" key="2">
    <source>
        <dbReference type="ARBA" id="ARBA00022441"/>
    </source>
</evidence>
<evidence type="ECO:0000259" key="15">
    <source>
        <dbReference type="PROSITE" id="PS01180"/>
    </source>
</evidence>
<dbReference type="Pfam" id="PF23106">
    <property type="entry name" value="EGF_Teneurin"/>
    <property type="match status" value="1"/>
</dbReference>
<keyword evidence="10" id="KW-0325">Glycoprotein</keyword>
<keyword evidence="7 14" id="KW-1133">Transmembrane helix</keyword>
<dbReference type="Pfam" id="PF01437">
    <property type="entry name" value="PSI"/>
    <property type="match status" value="1"/>
</dbReference>
<dbReference type="SUPFAM" id="SSF117281">
    <property type="entry name" value="Kelch motif"/>
    <property type="match status" value="1"/>
</dbReference>
<dbReference type="InterPro" id="IPR056737">
    <property type="entry name" value="Beta-prop_ATRN-MKLN-like"/>
</dbReference>
<organism evidence="17 18">
    <name type="scientific">Pseudolycoriella hygida</name>
    <dbReference type="NCBI Taxonomy" id="35572"/>
    <lineage>
        <taxon>Eukaryota</taxon>
        <taxon>Metazoa</taxon>
        <taxon>Ecdysozoa</taxon>
        <taxon>Arthropoda</taxon>
        <taxon>Hexapoda</taxon>
        <taxon>Insecta</taxon>
        <taxon>Pterygota</taxon>
        <taxon>Neoptera</taxon>
        <taxon>Endopterygota</taxon>
        <taxon>Diptera</taxon>
        <taxon>Nematocera</taxon>
        <taxon>Sciaroidea</taxon>
        <taxon>Sciaridae</taxon>
        <taxon>Pseudolycoriella</taxon>
    </lineage>
</organism>
<evidence type="ECO:0000256" key="14">
    <source>
        <dbReference type="SAM" id="Phobius"/>
    </source>
</evidence>
<feature type="domain" description="CUB" evidence="15">
    <location>
        <begin position="25"/>
        <end position="153"/>
    </location>
</feature>
<dbReference type="AlphaFoldDB" id="A0A9Q0S086"/>
<comment type="subcellular location">
    <subcellularLocation>
        <location evidence="1">Membrane</location>
        <topology evidence="1">Single-pass membrane protein</topology>
    </subcellularLocation>
</comment>
<dbReference type="InterPro" id="IPR056732">
    <property type="entry name" value="GBD_ATRN"/>
</dbReference>
<dbReference type="InterPro" id="IPR016201">
    <property type="entry name" value="PSI"/>
</dbReference>
<evidence type="ECO:0000256" key="5">
    <source>
        <dbReference type="ARBA" id="ARBA00022729"/>
    </source>
</evidence>
<dbReference type="InterPro" id="IPR002049">
    <property type="entry name" value="LE_dom"/>
</dbReference>
<proteinExistence type="predicted"/>
<evidence type="ECO:0000259" key="16">
    <source>
        <dbReference type="PROSITE" id="PS50026"/>
    </source>
</evidence>
<dbReference type="GO" id="GO:0016020">
    <property type="term" value="C:membrane"/>
    <property type="evidence" value="ECO:0007669"/>
    <property type="project" value="UniProtKB-SubCell"/>
</dbReference>
<evidence type="ECO:0000256" key="9">
    <source>
        <dbReference type="ARBA" id="ARBA00023157"/>
    </source>
</evidence>
<dbReference type="CDD" id="cd00055">
    <property type="entry name" value="EGF_Lam"/>
    <property type="match status" value="1"/>
</dbReference>
<dbReference type="OrthoDB" id="9998912at2759"/>
<evidence type="ECO:0000256" key="3">
    <source>
        <dbReference type="ARBA" id="ARBA00022536"/>
    </source>
</evidence>
<keyword evidence="4 14" id="KW-0812">Transmembrane</keyword>
<comment type="caution">
    <text evidence="12">Lacks conserved residue(s) required for the propagation of feature annotation.</text>
</comment>
<gene>
    <name evidence="17" type="primary">tag-53</name>
    <name evidence="17" type="ORF">Bhyg_11450</name>
</gene>
<dbReference type="InterPro" id="IPR051568">
    <property type="entry name" value="LZTR1/Attractin"/>
</dbReference>
<dbReference type="PROSITE" id="PS01186">
    <property type="entry name" value="EGF_2"/>
    <property type="match status" value="1"/>
</dbReference>
<accession>A0A9Q0S086</accession>
<dbReference type="PANTHER" id="PTHR46376:SF2">
    <property type="entry name" value="DISTRACTED, ISOFORM B"/>
    <property type="match status" value="1"/>
</dbReference>
<dbReference type="CDD" id="cd00041">
    <property type="entry name" value="CUB"/>
    <property type="match status" value="1"/>
</dbReference>
<dbReference type="InterPro" id="IPR035914">
    <property type="entry name" value="Sperma_CUB_dom_sf"/>
</dbReference>
<reference evidence="17" key="1">
    <citation type="submission" date="2022-07" db="EMBL/GenBank/DDBJ databases">
        <authorList>
            <person name="Trinca V."/>
            <person name="Uliana J.V.C."/>
            <person name="Torres T.T."/>
            <person name="Ward R.J."/>
            <person name="Monesi N."/>
        </authorList>
    </citation>
    <scope>NUCLEOTIDE SEQUENCE</scope>
    <source>
        <strain evidence="17">HSMRA1968</strain>
        <tissue evidence="17">Whole embryos</tissue>
    </source>
</reference>
<evidence type="ECO:0000256" key="4">
    <source>
        <dbReference type="ARBA" id="ARBA00022692"/>
    </source>
</evidence>
<keyword evidence="5" id="KW-0732">Signal</keyword>
<feature type="domain" description="EGF-like" evidence="16">
    <location>
        <begin position="187"/>
        <end position="223"/>
    </location>
</feature>
<keyword evidence="9 12" id="KW-1015">Disulfide bond</keyword>
<dbReference type="PROSITE" id="PS00022">
    <property type="entry name" value="EGF_1"/>
    <property type="match status" value="2"/>
</dbReference>